<feature type="domain" description="ABC transmembrane type-1" evidence="8">
    <location>
        <begin position="75"/>
        <end position="267"/>
    </location>
</feature>
<evidence type="ECO:0000313" key="10">
    <source>
        <dbReference type="Proteomes" id="UP000768567"/>
    </source>
</evidence>
<protein>
    <submittedName>
        <fullName evidence="9">Carbohydrate ABC transporter permease</fullName>
    </submittedName>
</protein>
<comment type="subcellular location">
    <subcellularLocation>
        <location evidence="1 7">Cell membrane</location>
        <topology evidence="1 7">Multi-pass membrane protein</topology>
    </subcellularLocation>
</comment>
<dbReference type="InterPro" id="IPR000515">
    <property type="entry name" value="MetI-like"/>
</dbReference>
<evidence type="ECO:0000259" key="8">
    <source>
        <dbReference type="PROSITE" id="PS50928"/>
    </source>
</evidence>
<keyword evidence="4 7" id="KW-0812">Transmembrane</keyword>
<evidence type="ECO:0000256" key="1">
    <source>
        <dbReference type="ARBA" id="ARBA00004651"/>
    </source>
</evidence>
<dbReference type="Proteomes" id="UP000768567">
    <property type="component" value="Unassembled WGS sequence"/>
</dbReference>
<reference evidence="9 10" key="1">
    <citation type="submission" date="2020-10" db="EMBL/GenBank/DDBJ databases">
        <title>ChiBAC.</title>
        <authorList>
            <person name="Zenner C."/>
            <person name="Hitch T.C.A."/>
            <person name="Clavel T."/>
        </authorList>
    </citation>
    <scope>NUCLEOTIDE SEQUENCE [LARGE SCALE GENOMIC DNA]</scope>
    <source>
        <strain evidence="9 10">DSM 109015</strain>
    </source>
</reference>
<comment type="similarity">
    <text evidence="7">Belongs to the binding-protein-dependent transport system permease family.</text>
</comment>
<dbReference type="PROSITE" id="PS50928">
    <property type="entry name" value="ABC_TM1"/>
    <property type="match status" value="1"/>
</dbReference>
<organism evidence="9 10">
    <name type="scientific">Gemmiger gallinarum</name>
    <dbReference type="NCBI Taxonomy" id="2779354"/>
    <lineage>
        <taxon>Bacteria</taxon>
        <taxon>Bacillati</taxon>
        <taxon>Bacillota</taxon>
        <taxon>Clostridia</taxon>
        <taxon>Eubacteriales</taxon>
        <taxon>Gemmiger</taxon>
    </lineage>
</organism>
<feature type="transmembrane region" description="Helical" evidence="7">
    <location>
        <begin position="12"/>
        <end position="34"/>
    </location>
</feature>
<dbReference type="PANTHER" id="PTHR32243:SF18">
    <property type="entry name" value="INNER MEMBRANE ABC TRANSPORTER PERMEASE PROTEIN YCJP"/>
    <property type="match status" value="1"/>
</dbReference>
<gene>
    <name evidence="9" type="ORF">INF35_12585</name>
</gene>
<evidence type="ECO:0000256" key="3">
    <source>
        <dbReference type="ARBA" id="ARBA00022475"/>
    </source>
</evidence>
<dbReference type="PANTHER" id="PTHR32243">
    <property type="entry name" value="MALTOSE TRANSPORT SYSTEM PERMEASE-RELATED"/>
    <property type="match status" value="1"/>
</dbReference>
<dbReference type="RefSeq" id="WP_193502924.1">
    <property type="nucleotide sequence ID" value="NZ_JADCKC010000003.1"/>
</dbReference>
<keyword evidence="10" id="KW-1185">Reference proteome</keyword>
<evidence type="ECO:0000256" key="7">
    <source>
        <dbReference type="RuleBase" id="RU363032"/>
    </source>
</evidence>
<proteinExistence type="inferred from homology"/>
<feature type="transmembrane region" description="Helical" evidence="7">
    <location>
        <begin position="187"/>
        <end position="209"/>
    </location>
</feature>
<feature type="transmembrane region" description="Helical" evidence="7">
    <location>
        <begin position="79"/>
        <end position="101"/>
    </location>
</feature>
<dbReference type="CDD" id="cd06261">
    <property type="entry name" value="TM_PBP2"/>
    <property type="match status" value="1"/>
</dbReference>
<evidence type="ECO:0000256" key="5">
    <source>
        <dbReference type="ARBA" id="ARBA00022989"/>
    </source>
</evidence>
<keyword evidence="3" id="KW-1003">Cell membrane</keyword>
<keyword evidence="2 7" id="KW-0813">Transport</keyword>
<evidence type="ECO:0000256" key="2">
    <source>
        <dbReference type="ARBA" id="ARBA00022448"/>
    </source>
</evidence>
<dbReference type="InterPro" id="IPR035906">
    <property type="entry name" value="MetI-like_sf"/>
</dbReference>
<sequence>MKSVKAAKRLSAFIRYFVLIVILLMLLFPLYWVVLTSFKTNMEAYAYPPTFIAQNPSIQAYINLFTENAEFFVYYKNNLIVSGATAILTTLLAVLGGYVLSRFHYKWNSLVAAILYASQMFPVVSRMISLYGLMGKVHLLNTRTGLTLALLGAMVPFTTMLMSSFFDSIPRDIEEAAIIDGCTRPQVLTRVVLPLVKPGLLSVGIYSFLMTWDDYLHCATLIQSDALRTLSTGIALRYLGELSYDWSLVNTISVVAMLPMILLFFFFQKYMVKGLVAGAVKG</sequence>
<keyword evidence="5 7" id="KW-1133">Transmembrane helix</keyword>
<evidence type="ECO:0000313" key="9">
    <source>
        <dbReference type="EMBL" id="MBE5038627.1"/>
    </source>
</evidence>
<keyword evidence="6 7" id="KW-0472">Membrane</keyword>
<name>A0ABR9R647_9FIRM</name>
<feature type="transmembrane region" description="Helical" evidence="7">
    <location>
        <begin position="113"/>
        <end position="134"/>
    </location>
</feature>
<dbReference type="Pfam" id="PF00528">
    <property type="entry name" value="BPD_transp_1"/>
    <property type="match status" value="1"/>
</dbReference>
<dbReference type="SUPFAM" id="SSF161098">
    <property type="entry name" value="MetI-like"/>
    <property type="match status" value="1"/>
</dbReference>
<comment type="caution">
    <text evidence="9">The sequence shown here is derived from an EMBL/GenBank/DDBJ whole genome shotgun (WGS) entry which is preliminary data.</text>
</comment>
<dbReference type="Gene3D" id="1.10.3720.10">
    <property type="entry name" value="MetI-like"/>
    <property type="match status" value="1"/>
</dbReference>
<evidence type="ECO:0000256" key="4">
    <source>
        <dbReference type="ARBA" id="ARBA00022692"/>
    </source>
</evidence>
<feature type="transmembrane region" description="Helical" evidence="7">
    <location>
        <begin position="246"/>
        <end position="267"/>
    </location>
</feature>
<dbReference type="EMBL" id="JADCKC010000003">
    <property type="protein sequence ID" value="MBE5038627.1"/>
    <property type="molecule type" value="Genomic_DNA"/>
</dbReference>
<accession>A0ABR9R647</accession>
<dbReference type="InterPro" id="IPR050901">
    <property type="entry name" value="BP-dep_ABC_trans_perm"/>
</dbReference>
<feature type="transmembrane region" description="Helical" evidence="7">
    <location>
        <begin position="146"/>
        <end position="166"/>
    </location>
</feature>
<evidence type="ECO:0000256" key="6">
    <source>
        <dbReference type="ARBA" id="ARBA00023136"/>
    </source>
</evidence>